<feature type="domain" description="Homeobox" evidence="5">
    <location>
        <begin position="1"/>
        <end position="32"/>
    </location>
</feature>
<organism evidence="6 7">
    <name type="scientific">Eumeta variegata</name>
    <name type="common">Bagworm moth</name>
    <name type="synonym">Eumeta japonica</name>
    <dbReference type="NCBI Taxonomy" id="151549"/>
    <lineage>
        <taxon>Eukaryota</taxon>
        <taxon>Metazoa</taxon>
        <taxon>Ecdysozoa</taxon>
        <taxon>Arthropoda</taxon>
        <taxon>Hexapoda</taxon>
        <taxon>Insecta</taxon>
        <taxon>Pterygota</taxon>
        <taxon>Neoptera</taxon>
        <taxon>Endopterygota</taxon>
        <taxon>Lepidoptera</taxon>
        <taxon>Glossata</taxon>
        <taxon>Ditrysia</taxon>
        <taxon>Tineoidea</taxon>
        <taxon>Psychidae</taxon>
        <taxon>Oiketicinae</taxon>
        <taxon>Eumeta</taxon>
    </lineage>
</organism>
<feature type="region of interest" description="Disordered" evidence="4">
    <location>
        <begin position="218"/>
        <end position="238"/>
    </location>
</feature>
<reference evidence="6 7" key="1">
    <citation type="journal article" date="2019" name="Commun. Biol.">
        <title>The bagworm genome reveals a unique fibroin gene that provides high tensile strength.</title>
        <authorList>
            <person name="Kono N."/>
            <person name="Nakamura H."/>
            <person name="Ohtoshi R."/>
            <person name="Tomita M."/>
            <person name="Numata K."/>
            <person name="Arakawa K."/>
        </authorList>
    </citation>
    <scope>NUCLEOTIDE SEQUENCE [LARGE SCALE GENOMIC DNA]</scope>
</reference>
<evidence type="ECO:0000313" key="7">
    <source>
        <dbReference type="Proteomes" id="UP000299102"/>
    </source>
</evidence>
<dbReference type="SUPFAM" id="SSF46689">
    <property type="entry name" value="Homeodomain-like"/>
    <property type="match status" value="1"/>
</dbReference>
<dbReference type="Gene3D" id="1.10.10.60">
    <property type="entry name" value="Homeodomain-like"/>
    <property type="match status" value="1"/>
</dbReference>
<name>A0A4C1WT75_EUMVA</name>
<keyword evidence="2 3" id="KW-0539">Nucleus</keyword>
<comment type="caution">
    <text evidence="6">The sequence shown here is derived from an EMBL/GenBank/DDBJ whole genome shotgun (WGS) entry which is preliminary data.</text>
</comment>
<dbReference type="GO" id="GO:0003677">
    <property type="term" value="F:DNA binding"/>
    <property type="evidence" value="ECO:0007669"/>
    <property type="project" value="UniProtKB-UniRule"/>
</dbReference>
<comment type="subcellular location">
    <subcellularLocation>
        <location evidence="1 2 3">Nucleus</location>
    </subcellularLocation>
</comment>
<dbReference type="Pfam" id="PF00046">
    <property type="entry name" value="Homeodomain"/>
    <property type="match status" value="1"/>
</dbReference>
<keyword evidence="2 3" id="KW-0238">DNA-binding</keyword>
<evidence type="ECO:0000256" key="3">
    <source>
        <dbReference type="RuleBase" id="RU000682"/>
    </source>
</evidence>
<dbReference type="Proteomes" id="UP000299102">
    <property type="component" value="Unassembled WGS sequence"/>
</dbReference>
<dbReference type="InterPro" id="IPR001356">
    <property type="entry name" value="HD"/>
</dbReference>
<feature type="DNA-binding region" description="Homeobox" evidence="2">
    <location>
        <begin position="3"/>
        <end position="33"/>
    </location>
</feature>
<evidence type="ECO:0000313" key="6">
    <source>
        <dbReference type="EMBL" id="GBP54173.1"/>
    </source>
</evidence>
<accession>A0A4C1WT75</accession>
<keyword evidence="2 3" id="KW-0371">Homeobox</keyword>
<evidence type="ECO:0000256" key="4">
    <source>
        <dbReference type="SAM" id="MobiDB-lite"/>
    </source>
</evidence>
<proteinExistence type="predicted"/>
<dbReference type="EMBL" id="BGZK01000641">
    <property type="protein sequence ID" value="GBP54173.1"/>
    <property type="molecule type" value="Genomic_DNA"/>
</dbReference>
<protein>
    <recommendedName>
        <fullName evidence="5">Homeobox domain-containing protein</fullName>
    </recommendedName>
</protein>
<dbReference type="PROSITE" id="PS50071">
    <property type="entry name" value="HOMEOBOX_2"/>
    <property type="match status" value="1"/>
</dbReference>
<dbReference type="GO" id="GO:0005634">
    <property type="term" value="C:nucleus"/>
    <property type="evidence" value="ECO:0007669"/>
    <property type="project" value="UniProtKB-SubCell"/>
</dbReference>
<dbReference type="STRING" id="151549.A0A4C1WT75"/>
<keyword evidence="7" id="KW-1185">Reference proteome</keyword>
<dbReference type="OrthoDB" id="6159439at2759"/>
<dbReference type="CDD" id="cd00086">
    <property type="entry name" value="homeodomain"/>
    <property type="match status" value="1"/>
</dbReference>
<gene>
    <name evidence="6" type="ORF">EVAR_43198_1</name>
</gene>
<feature type="compositionally biased region" description="Basic and acidic residues" evidence="4">
    <location>
        <begin position="50"/>
        <end position="62"/>
    </location>
</feature>
<sequence>MSIIVNIPSARLLLLQQVKIWFQNRRTKWKKKDNITNAEVAELKQQNKTNGDEKKEEHREDQPALDMSKKTCAKLLSDKLKATKQTATQNFLPKSKKIDKPAELCDSDIESRISITKITNKLSSTDITSDSIKVTVKSFTPEEIKLGDNLSRDVEIRDARAARRRTAANGPTPTADDRRPRCCHRRTTNRLLSYGHIVGYPPARANFLYLRSRLTPEPRAGSRVAGDGRRSGRRRPAA</sequence>
<feature type="region of interest" description="Disordered" evidence="4">
    <location>
        <begin position="43"/>
        <end position="66"/>
    </location>
</feature>
<evidence type="ECO:0000259" key="5">
    <source>
        <dbReference type="PROSITE" id="PS50071"/>
    </source>
</evidence>
<dbReference type="InterPro" id="IPR009057">
    <property type="entry name" value="Homeodomain-like_sf"/>
</dbReference>
<dbReference type="AlphaFoldDB" id="A0A4C1WT75"/>
<evidence type="ECO:0000256" key="2">
    <source>
        <dbReference type="PROSITE-ProRule" id="PRU00108"/>
    </source>
</evidence>
<feature type="region of interest" description="Disordered" evidence="4">
    <location>
        <begin position="162"/>
        <end position="181"/>
    </location>
</feature>
<evidence type="ECO:0000256" key="1">
    <source>
        <dbReference type="ARBA" id="ARBA00004123"/>
    </source>
</evidence>